<reference evidence="1 2" key="1">
    <citation type="journal article" date="2013" name="J. Gen. Virol.">
        <title>Complete genome sequence of invertebrate iridescent virus 22 isolated from a blackfly larva.</title>
        <authorList>
            <person name="Piegu B."/>
            <person name="Guizard S."/>
            <person name="Spears T."/>
            <person name="Cruaud C."/>
            <person name="Couloux A."/>
            <person name="Bideshi D.K."/>
            <person name="Federici B.A."/>
            <person name="Bigot Y."/>
        </authorList>
    </citation>
    <scope>NUCLEOTIDE SEQUENCE [LARGE SCALE GENOMIC DNA]</scope>
</reference>
<dbReference type="Proteomes" id="UP000154968">
    <property type="component" value="Segment"/>
</dbReference>
<dbReference type="KEGG" id="vg:16414401"/>
<dbReference type="EMBL" id="HF920633">
    <property type="protein sequence ID" value="CCV01739.1"/>
    <property type="molecule type" value="Genomic_DNA"/>
</dbReference>
<keyword evidence="2" id="KW-1185">Reference proteome</keyword>
<accession>S6DDQ5</accession>
<name>S6DDQ5_9VIRU</name>
<sequence>MITIKKIEFLTRKKLLNKMASKYQKIDLSNVDRKKIKHNHGIDSGEKIKIYDEIKHVKELWTFPNGIKDFNTMIRCHWDHHTFEGIGIFCPLTYRPKQVAKIGQNEIKVKGSSDSSPNNFLIKENIPRCKDTSNFGKNLIEITDAYYEVDGVFCSPECCLAFINDEKSKFGGSKYMDSERLLHFMLGLTTRISPANHFRLLKDYGGNLTIEQFRNNNKSIKYDYHGTTVLISHLFEKKINLSTN</sequence>
<protein>
    <submittedName>
        <fullName evidence="1">Uncharacterized protein</fullName>
    </submittedName>
</protein>
<organism evidence="1 2">
    <name type="scientific">Invertebrate iridescent virus 22</name>
    <dbReference type="NCBI Taxonomy" id="345198"/>
    <lineage>
        <taxon>Viruses</taxon>
        <taxon>Varidnaviria</taxon>
        <taxon>Bamfordvirae</taxon>
        <taxon>Nucleocytoviricota</taxon>
        <taxon>Megaviricetes</taxon>
        <taxon>Pimascovirales</taxon>
        <taxon>Pimascovirales incertae sedis</taxon>
        <taxon>Iridoviridae</taxon>
        <taxon>Betairidovirinae</taxon>
        <taxon>Chloriridovirus</taxon>
        <taxon>Chloriridovirus simulium1</taxon>
    </lineage>
</organism>
<proteinExistence type="predicted"/>
<gene>
    <name evidence="1" type="primary">062R</name>
    <name evidence="1" type="ORF">IIV22_062R</name>
</gene>
<dbReference type="GeneID" id="16414401"/>
<dbReference type="RefSeq" id="YP_008357360.1">
    <property type="nucleotide sequence ID" value="NC_021901.1"/>
</dbReference>
<evidence type="ECO:0000313" key="1">
    <source>
        <dbReference type="EMBL" id="CCV01739.1"/>
    </source>
</evidence>
<evidence type="ECO:0000313" key="2">
    <source>
        <dbReference type="Proteomes" id="UP000154968"/>
    </source>
</evidence>